<keyword evidence="3" id="KW-1185">Reference proteome</keyword>
<reference evidence="3" key="1">
    <citation type="journal article" date="2019" name="Int. J. Syst. Evol. Microbiol.">
        <title>The Global Catalogue of Microorganisms (GCM) 10K type strain sequencing project: providing services to taxonomists for standard genome sequencing and annotation.</title>
        <authorList>
            <consortium name="The Broad Institute Genomics Platform"/>
            <consortium name="The Broad Institute Genome Sequencing Center for Infectious Disease"/>
            <person name="Wu L."/>
            <person name="Ma J."/>
        </authorList>
    </citation>
    <scope>NUCLEOTIDE SEQUENCE [LARGE SCALE GENOMIC DNA]</scope>
    <source>
        <strain evidence="3">CGMCC 1.12471</strain>
    </source>
</reference>
<feature type="region of interest" description="Disordered" evidence="1">
    <location>
        <begin position="158"/>
        <end position="185"/>
    </location>
</feature>
<protein>
    <submittedName>
        <fullName evidence="2">Uncharacterized protein</fullName>
    </submittedName>
</protein>
<comment type="caution">
    <text evidence="2">The sequence shown here is derived from an EMBL/GenBank/DDBJ whole genome shotgun (WGS) entry which is preliminary data.</text>
</comment>
<gene>
    <name evidence="2" type="ORF">ACFSBI_12265</name>
</gene>
<feature type="compositionally biased region" description="Basic and acidic residues" evidence="1">
    <location>
        <begin position="164"/>
        <end position="177"/>
    </location>
</feature>
<evidence type="ECO:0000313" key="3">
    <source>
        <dbReference type="Proteomes" id="UP001597347"/>
    </source>
</evidence>
<dbReference type="Proteomes" id="UP001597347">
    <property type="component" value="Unassembled WGS sequence"/>
</dbReference>
<dbReference type="EMBL" id="JBHUEA010000019">
    <property type="protein sequence ID" value="MFD1722324.1"/>
    <property type="molecule type" value="Genomic_DNA"/>
</dbReference>
<dbReference type="RefSeq" id="WP_377935326.1">
    <property type="nucleotide sequence ID" value="NZ_JBHUEA010000019.1"/>
</dbReference>
<evidence type="ECO:0000313" key="2">
    <source>
        <dbReference type="EMBL" id="MFD1722324.1"/>
    </source>
</evidence>
<accession>A0ABW4LJT5</accession>
<organism evidence="2 3">
    <name type="scientific">Amnibacterium endophyticum</name>
    <dbReference type="NCBI Taxonomy" id="2109337"/>
    <lineage>
        <taxon>Bacteria</taxon>
        <taxon>Bacillati</taxon>
        <taxon>Actinomycetota</taxon>
        <taxon>Actinomycetes</taxon>
        <taxon>Micrococcales</taxon>
        <taxon>Microbacteriaceae</taxon>
        <taxon>Amnibacterium</taxon>
    </lineage>
</organism>
<name>A0ABW4LJT5_9MICO</name>
<proteinExistence type="predicted"/>
<evidence type="ECO:0000256" key="1">
    <source>
        <dbReference type="SAM" id="MobiDB-lite"/>
    </source>
</evidence>
<sequence>MAVDASTFLAGPRGRHLCLAVAHRLHQPVGRAWTEAAWRPGDAARRDALRAALREVDASPAARWDDLFALVDPMDGTVSAAMGWQEPHDEDVVAADPTLLPLLEPIAAALGRAPATQWWATGLDLATVRYADRYDEQSPAAAAGPETTGIGERLAQLRAEEDEGERRARAERPDDPRAAWSGHWWSTPTPAALPTTRALAEVGSVNLLWEEDSFGQWDALVWGLHPVRSPRVFEIDGAEAWVELVRRYPLDVTWSRRQDWYRVTGTDSTWLIPDWQAVGRDFDAVHLSVLGYLNAATRRLQVGPGAATVLAGWDPDQTWWLTDILAPPTTAEHWRTDQEAGDVLHGWHLVT</sequence>